<sequence>MALGNPVADTRGIVLPSRYEIRQISPAVADWVLALNWYTQICGSEVLSGVHSGELGKATLTAYRSLRESNRHKDMPPSNGLSYMLVDKEYVFKRPESEAAGGGLYWDEMDAEDPALADDQVAKRRLLEGMDFPIVSLSQWYDAGAEGDPAIWALRRRVAPVYCLTSDMLDERDTSTLEAEVTGPGQVLLDKGTSTLEGHEGKGLMKALAHFVMREMKARGFRGIMVTCLSPQVHHVFGSPPGPLRGLTLVEMTLWDYEKRDEKGQVYRPLAKSKVNKGWKVWTELADEASVAA</sequence>
<dbReference type="Proteomes" id="UP000008782">
    <property type="component" value="Unassembled WGS sequence"/>
</dbReference>
<proteinExistence type="predicted"/>
<evidence type="ECO:0008006" key="3">
    <source>
        <dbReference type="Google" id="ProtNLM"/>
    </source>
</evidence>
<dbReference type="eggNOG" id="ENOG502SIDW">
    <property type="taxonomic scope" value="Eukaryota"/>
</dbReference>
<accession>E3QGZ8</accession>
<dbReference type="EMBL" id="GG697347">
    <property type="protein sequence ID" value="EFQ30136.1"/>
    <property type="molecule type" value="Genomic_DNA"/>
</dbReference>
<evidence type="ECO:0000313" key="1">
    <source>
        <dbReference type="EMBL" id="EFQ30136.1"/>
    </source>
</evidence>
<protein>
    <recommendedName>
        <fullName evidence="3">N-acetyltransferase domain-containing protein</fullName>
    </recommendedName>
</protein>
<dbReference type="AlphaFoldDB" id="E3QGZ8"/>
<dbReference type="VEuPathDB" id="FungiDB:GLRG_05280"/>
<organism evidence="2">
    <name type="scientific">Colletotrichum graminicola (strain M1.001 / M2 / FGSC 10212)</name>
    <name type="common">Maize anthracnose fungus</name>
    <name type="synonym">Glomerella graminicola</name>
    <dbReference type="NCBI Taxonomy" id="645133"/>
    <lineage>
        <taxon>Eukaryota</taxon>
        <taxon>Fungi</taxon>
        <taxon>Dikarya</taxon>
        <taxon>Ascomycota</taxon>
        <taxon>Pezizomycotina</taxon>
        <taxon>Sordariomycetes</taxon>
        <taxon>Hypocreomycetidae</taxon>
        <taxon>Glomerellales</taxon>
        <taxon>Glomerellaceae</taxon>
        <taxon>Colletotrichum</taxon>
        <taxon>Colletotrichum graminicola species complex</taxon>
    </lineage>
</organism>
<gene>
    <name evidence="1" type="ORF">GLRG_05280</name>
</gene>
<keyword evidence="2" id="KW-1185">Reference proteome</keyword>
<dbReference type="RefSeq" id="XP_008094156.1">
    <property type="nucleotide sequence ID" value="XM_008095965.1"/>
</dbReference>
<name>E3QGZ8_COLGM</name>
<evidence type="ECO:0000313" key="2">
    <source>
        <dbReference type="Proteomes" id="UP000008782"/>
    </source>
</evidence>
<dbReference type="HOGENOM" id="CLU_067124_0_0_1"/>
<dbReference type="OrthoDB" id="5169850at2759"/>
<dbReference type="GeneID" id="24410645"/>
<reference evidence="2" key="1">
    <citation type="journal article" date="2012" name="Nat. Genet.">
        <title>Lifestyle transitions in plant pathogenic Colletotrichum fungi deciphered by genome and transcriptome analyses.</title>
        <authorList>
            <person name="O'Connell R.J."/>
            <person name="Thon M.R."/>
            <person name="Hacquard S."/>
            <person name="Amyotte S.G."/>
            <person name="Kleemann J."/>
            <person name="Torres M.F."/>
            <person name="Damm U."/>
            <person name="Buiate E.A."/>
            <person name="Epstein L."/>
            <person name="Alkan N."/>
            <person name="Altmueller J."/>
            <person name="Alvarado-Balderrama L."/>
            <person name="Bauser C.A."/>
            <person name="Becker C."/>
            <person name="Birren B.W."/>
            <person name="Chen Z."/>
            <person name="Choi J."/>
            <person name="Crouch J.A."/>
            <person name="Duvick J.P."/>
            <person name="Farman M.A."/>
            <person name="Gan P."/>
            <person name="Heiman D."/>
            <person name="Henrissat B."/>
            <person name="Howard R.J."/>
            <person name="Kabbage M."/>
            <person name="Koch C."/>
            <person name="Kracher B."/>
            <person name="Kubo Y."/>
            <person name="Law A.D."/>
            <person name="Lebrun M.-H."/>
            <person name="Lee Y.-H."/>
            <person name="Miyara I."/>
            <person name="Moore N."/>
            <person name="Neumann U."/>
            <person name="Nordstroem K."/>
            <person name="Panaccione D.G."/>
            <person name="Panstruga R."/>
            <person name="Place M."/>
            <person name="Proctor R.H."/>
            <person name="Prusky D."/>
            <person name="Rech G."/>
            <person name="Reinhardt R."/>
            <person name="Rollins J.A."/>
            <person name="Rounsley S."/>
            <person name="Schardl C.L."/>
            <person name="Schwartz D.C."/>
            <person name="Shenoy N."/>
            <person name="Shirasu K."/>
            <person name="Sikhakolli U.R."/>
            <person name="Stueber K."/>
            <person name="Sukno S.A."/>
            <person name="Sweigard J.A."/>
            <person name="Takano Y."/>
            <person name="Takahara H."/>
            <person name="Trail F."/>
            <person name="van der Does H.C."/>
            <person name="Voll L.M."/>
            <person name="Will I."/>
            <person name="Young S."/>
            <person name="Zeng Q."/>
            <person name="Zhang J."/>
            <person name="Zhou S."/>
            <person name="Dickman M.B."/>
            <person name="Schulze-Lefert P."/>
            <person name="Ver Loren van Themaat E."/>
            <person name="Ma L.-J."/>
            <person name="Vaillancourt L.J."/>
        </authorList>
    </citation>
    <scope>NUCLEOTIDE SEQUENCE [LARGE SCALE GENOMIC DNA]</scope>
    <source>
        <strain evidence="2">M1.001 / M2 / FGSC 10212</strain>
    </source>
</reference>